<feature type="transmembrane region" description="Helical" evidence="7">
    <location>
        <begin position="183"/>
        <end position="204"/>
    </location>
</feature>
<feature type="transmembrane region" description="Helical" evidence="7">
    <location>
        <begin position="420"/>
        <end position="440"/>
    </location>
</feature>
<dbReference type="GO" id="GO:0016020">
    <property type="term" value="C:membrane"/>
    <property type="evidence" value="ECO:0007669"/>
    <property type="project" value="UniProtKB-SubCell"/>
</dbReference>
<dbReference type="EMBL" id="JALNTZ010000003">
    <property type="protein sequence ID" value="KAJ3658710.1"/>
    <property type="molecule type" value="Genomic_DNA"/>
</dbReference>
<keyword evidence="10" id="KW-1185">Reference proteome</keyword>
<gene>
    <name evidence="9" type="ORF">Zmor_010435</name>
</gene>
<dbReference type="FunFam" id="1.20.1250.20:FF:000003">
    <property type="entry name" value="Solute carrier family 17 member 3"/>
    <property type="match status" value="1"/>
</dbReference>
<feature type="transmembrane region" description="Helical" evidence="7">
    <location>
        <begin position="153"/>
        <end position="177"/>
    </location>
</feature>
<dbReference type="GO" id="GO:0006820">
    <property type="term" value="P:monoatomic anion transport"/>
    <property type="evidence" value="ECO:0007669"/>
    <property type="project" value="TreeGrafter"/>
</dbReference>
<keyword evidence="2" id="KW-0813">Transport</keyword>
<evidence type="ECO:0000259" key="8">
    <source>
        <dbReference type="PROSITE" id="PS50850"/>
    </source>
</evidence>
<dbReference type="PANTHER" id="PTHR11662">
    <property type="entry name" value="SOLUTE CARRIER FAMILY 17"/>
    <property type="match status" value="1"/>
</dbReference>
<evidence type="ECO:0000256" key="6">
    <source>
        <dbReference type="ARBA" id="ARBA00023136"/>
    </source>
</evidence>
<keyword evidence="5 7" id="KW-1133">Transmembrane helix</keyword>
<evidence type="ECO:0000256" key="1">
    <source>
        <dbReference type="ARBA" id="ARBA00004141"/>
    </source>
</evidence>
<keyword evidence="3 7" id="KW-0812">Transmembrane</keyword>
<feature type="domain" description="Major facilitator superfamily (MFS) profile" evidence="8">
    <location>
        <begin position="19"/>
        <end position="443"/>
    </location>
</feature>
<evidence type="ECO:0000313" key="10">
    <source>
        <dbReference type="Proteomes" id="UP001168821"/>
    </source>
</evidence>
<dbReference type="InterPro" id="IPR050382">
    <property type="entry name" value="MFS_Na/Anion_cotransporter"/>
</dbReference>
<feature type="transmembrane region" description="Helical" evidence="7">
    <location>
        <begin position="20"/>
        <end position="45"/>
    </location>
</feature>
<dbReference type="SUPFAM" id="SSF103473">
    <property type="entry name" value="MFS general substrate transporter"/>
    <property type="match status" value="1"/>
</dbReference>
<feature type="transmembrane region" description="Helical" evidence="7">
    <location>
        <begin position="327"/>
        <end position="350"/>
    </location>
</feature>
<dbReference type="Gene3D" id="1.20.1250.20">
    <property type="entry name" value="MFS general substrate transporter like domains"/>
    <property type="match status" value="2"/>
</dbReference>
<evidence type="ECO:0000256" key="2">
    <source>
        <dbReference type="ARBA" id="ARBA00022448"/>
    </source>
</evidence>
<comment type="caution">
    <text evidence="9">The sequence shown here is derived from an EMBL/GenBank/DDBJ whole genome shotgun (WGS) entry which is preliminary data.</text>
</comment>
<feature type="transmembrane region" description="Helical" evidence="7">
    <location>
        <begin position="356"/>
        <end position="375"/>
    </location>
</feature>
<dbReference type="Pfam" id="PF07690">
    <property type="entry name" value="MFS_1"/>
    <property type="match status" value="1"/>
</dbReference>
<dbReference type="InterPro" id="IPR036259">
    <property type="entry name" value="MFS_trans_sf"/>
</dbReference>
<proteinExistence type="predicted"/>
<feature type="transmembrane region" description="Helical" evidence="7">
    <location>
        <begin position="94"/>
        <end position="115"/>
    </location>
</feature>
<sequence length="470" mass="52337">MASTTKKWTLELMTCRRILFIMVTSGFILNGLLKTMFNIAIVTMIKKNNETSNSELFDWNEDQKQNILGMFFWGFALTKIPSGRLAEMFGSKKVSGYSMVLAAVLTIITPVIAHLNYYALLTSRVLMGFLIGASWPALMPLSFKWIAPTEQSVFMSCITSSSIGYALSSILGGFLISEYGWPSVFYFSGTISLLWSGFWFYLIYDSPRQHPRISPKERQELENKIKETGESGKKIKFTEIPWKQILSSGPVWAIAFAQTASFFGNMTINAELPSYLDQVLHYNIQQNGILSSLPNWGVYISSLSYGYIADRLLKSERMSVTAVRKVFGTYSLIVPSIFMILLGVWGNVAAVALTSFYLALIANAAVTAGHCPNILEVSPNYSGTICGLVNMVSAFGVYVATRLVALLLSSGHTFQDWRPFFWIQCGVYCVGGIIYLVLCSGRLQSWDSKRCKNETVKCTAEGIPLNKDVV</sequence>
<dbReference type="Proteomes" id="UP001168821">
    <property type="component" value="Unassembled WGS sequence"/>
</dbReference>
<dbReference type="GO" id="GO:0015293">
    <property type="term" value="F:symporter activity"/>
    <property type="evidence" value="ECO:0007669"/>
    <property type="project" value="UniProtKB-KW"/>
</dbReference>
<dbReference type="AlphaFoldDB" id="A0AA38IKS4"/>
<dbReference type="PROSITE" id="PS50850">
    <property type="entry name" value="MFS"/>
    <property type="match status" value="1"/>
</dbReference>
<evidence type="ECO:0000256" key="5">
    <source>
        <dbReference type="ARBA" id="ARBA00022989"/>
    </source>
</evidence>
<evidence type="ECO:0000313" key="9">
    <source>
        <dbReference type="EMBL" id="KAJ3658710.1"/>
    </source>
</evidence>
<evidence type="ECO:0000256" key="7">
    <source>
        <dbReference type="SAM" id="Phobius"/>
    </source>
</evidence>
<dbReference type="FunFam" id="1.20.1250.20:FF:000157">
    <property type="entry name" value="Inorganic phosphate cotransporter"/>
    <property type="match status" value="1"/>
</dbReference>
<dbReference type="PANTHER" id="PTHR11662:SF411">
    <property type="entry name" value="GH05102P"/>
    <property type="match status" value="1"/>
</dbReference>
<dbReference type="InterPro" id="IPR020846">
    <property type="entry name" value="MFS_dom"/>
</dbReference>
<feature type="transmembrane region" description="Helical" evidence="7">
    <location>
        <begin position="387"/>
        <end position="408"/>
    </location>
</feature>
<evidence type="ECO:0000256" key="4">
    <source>
        <dbReference type="ARBA" id="ARBA00022847"/>
    </source>
</evidence>
<organism evidence="9 10">
    <name type="scientific">Zophobas morio</name>
    <dbReference type="NCBI Taxonomy" id="2755281"/>
    <lineage>
        <taxon>Eukaryota</taxon>
        <taxon>Metazoa</taxon>
        <taxon>Ecdysozoa</taxon>
        <taxon>Arthropoda</taxon>
        <taxon>Hexapoda</taxon>
        <taxon>Insecta</taxon>
        <taxon>Pterygota</taxon>
        <taxon>Neoptera</taxon>
        <taxon>Endopterygota</taxon>
        <taxon>Coleoptera</taxon>
        <taxon>Polyphaga</taxon>
        <taxon>Cucujiformia</taxon>
        <taxon>Tenebrionidae</taxon>
        <taxon>Zophobas</taxon>
    </lineage>
</organism>
<keyword evidence="6 7" id="KW-0472">Membrane</keyword>
<name>A0AA38IKS4_9CUCU</name>
<dbReference type="InterPro" id="IPR011701">
    <property type="entry name" value="MFS"/>
</dbReference>
<accession>A0AA38IKS4</accession>
<evidence type="ECO:0000256" key="3">
    <source>
        <dbReference type="ARBA" id="ARBA00022692"/>
    </source>
</evidence>
<keyword evidence="4" id="KW-0769">Symport</keyword>
<comment type="subcellular location">
    <subcellularLocation>
        <location evidence="1">Membrane</location>
        <topology evidence="1">Multi-pass membrane protein</topology>
    </subcellularLocation>
</comment>
<protein>
    <recommendedName>
        <fullName evidence="8">Major facilitator superfamily (MFS) profile domain-containing protein</fullName>
    </recommendedName>
</protein>
<reference evidence="9" key="1">
    <citation type="journal article" date="2023" name="G3 (Bethesda)">
        <title>Whole genome assemblies of Zophobas morio and Tenebrio molitor.</title>
        <authorList>
            <person name="Kaur S."/>
            <person name="Stinson S.A."/>
            <person name="diCenzo G.C."/>
        </authorList>
    </citation>
    <scope>NUCLEOTIDE SEQUENCE</scope>
    <source>
        <strain evidence="9">QUZm001</strain>
    </source>
</reference>
<feature type="transmembrane region" description="Helical" evidence="7">
    <location>
        <begin position="121"/>
        <end position="141"/>
    </location>
</feature>